<evidence type="ECO:0000256" key="3">
    <source>
        <dbReference type="ARBA" id="ARBA00023306"/>
    </source>
</evidence>
<evidence type="ECO:0000313" key="7">
    <source>
        <dbReference type="Proteomes" id="UP000649617"/>
    </source>
</evidence>
<name>A0A812T9F3_SYMPI</name>
<sequence>MLSECDGLRMMAAGSMRFSRADDSESRQSTGSQDPSEAPVEVPLSVLHKRSSPLNLSHQHLAHGLDSARRLDALEWLVQAFDALDLADEQLFSAIGLLDRFAAAATAPIAAGPGAFALVLAVMLVALKVSGFKKDLERARRLVVEVSGSSRPWNAVRKAELSILRRLGFRACTPTAFDLLDRLLAELFPSVVFRLGSPGGAPGSTDVAAAGGTDLWDHDTKLRCSNLARFLLEMCIVYDPEALYGSGRPPLVSAIAALLLSLLAHAAPRHYAQMLGEAVHLTESNRSTLMEIAEAMRNRWAKEEQKNSASNSSVVLEKWRRRSGVFDVSPPTLYDLRALTSGISMAAPVKAELSRSYAPAKAANSPGRNRRLTGAEVLSALPTPARRAPGAPRAEASTACSSTKQPLGPGQHGLPAPRLSQKPAKEEPPKQPKQQENHRPPRLSAPAEPLAFWPMGAGPQGAAAEEPAAPEPVEPEPLLELTHVLNMVAPRPQVPTAGSNASKLPTPSVAADLLVQSALRMQWPADKRKLAPKDAASTCREAAGVLQEAINQLSAAANVLDCGGSGVREVMKTYCAETKRRKTYAGPNVPGAISPPIGGGSAVNTSLVRAPTVYRGSPPVVRTTGLRV</sequence>
<dbReference type="Pfam" id="PF00134">
    <property type="entry name" value="Cyclin_N"/>
    <property type="match status" value="1"/>
</dbReference>
<dbReference type="InterPro" id="IPR048258">
    <property type="entry name" value="Cyclins_cyclin-box"/>
</dbReference>
<evidence type="ECO:0000256" key="4">
    <source>
        <dbReference type="SAM" id="MobiDB-lite"/>
    </source>
</evidence>
<reference evidence="6" key="1">
    <citation type="submission" date="2021-02" db="EMBL/GenBank/DDBJ databases">
        <authorList>
            <person name="Dougan E. K."/>
            <person name="Rhodes N."/>
            <person name="Thang M."/>
            <person name="Chan C."/>
        </authorList>
    </citation>
    <scope>NUCLEOTIDE SEQUENCE</scope>
</reference>
<organism evidence="6 7">
    <name type="scientific">Symbiodinium pilosum</name>
    <name type="common">Dinoflagellate</name>
    <dbReference type="NCBI Taxonomy" id="2952"/>
    <lineage>
        <taxon>Eukaryota</taxon>
        <taxon>Sar</taxon>
        <taxon>Alveolata</taxon>
        <taxon>Dinophyceae</taxon>
        <taxon>Suessiales</taxon>
        <taxon>Symbiodiniaceae</taxon>
        <taxon>Symbiodinium</taxon>
    </lineage>
</organism>
<dbReference type="PROSITE" id="PS00292">
    <property type="entry name" value="CYCLINS"/>
    <property type="match status" value="1"/>
</dbReference>
<evidence type="ECO:0000259" key="5">
    <source>
        <dbReference type="Pfam" id="PF00134"/>
    </source>
</evidence>
<dbReference type="CDD" id="cd00043">
    <property type="entry name" value="CYCLIN_SF"/>
    <property type="match status" value="1"/>
</dbReference>
<dbReference type="InterPro" id="IPR006671">
    <property type="entry name" value="Cyclin_N"/>
</dbReference>
<dbReference type="EMBL" id="CAJNIZ010030313">
    <property type="protein sequence ID" value="CAE7522876.1"/>
    <property type="molecule type" value="Genomic_DNA"/>
</dbReference>
<feature type="region of interest" description="Disordered" evidence="4">
    <location>
        <begin position="354"/>
        <end position="373"/>
    </location>
</feature>
<dbReference type="SUPFAM" id="SSF47954">
    <property type="entry name" value="Cyclin-like"/>
    <property type="match status" value="1"/>
</dbReference>
<dbReference type="GO" id="GO:0051301">
    <property type="term" value="P:cell division"/>
    <property type="evidence" value="ECO:0007669"/>
    <property type="project" value="UniProtKB-KW"/>
</dbReference>
<evidence type="ECO:0000313" key="6">
    <source>
        <dbReference type="EMBL" id="CAE7522876.1"/>
    </source>
</evidence>
<keyword evidence="2" id="KW-0195">Cyclin</keyword>
<dbReference type="AlphaFoldDB" id="A0A812T9F3"/>
<evidence type="ECO:0000256" key="2">
    <source>
        <dbReference type="ARBA" id="ARBA00023127"/>
    </source>
</evidence>
<dbReference type="Gene3D" id="1.10.472.10">
    <property type="entry name" value="Cyclin-like"/>
    <property type="match status" value="2"/>
</dbReference>
<accession>A0A812T9F3</accession>
<feature type="region of interest" description="Disordered" evidence="4">
    <location>
        <begin position="380"/>
        <end position="470"/>
    </location>
</feature>
<feature type="compositionally biased region" description="Low complexity" evidence="4">
    <location>
        <begin position="456"/>
        <end position="467"/>
    </location>
</feature>
<evidence type="ECO:0000256" key="1">
    <source>
        <dbReference type="ARBA" id="ARBA00022618"/>
    </source>
</evidence>
<feature type="domain" description="Cyclin N-terminal" evidence="5">
    <location>
        <begin position="64"/>
        <end position="170"/>
    </location>
</feature>
<keyword evidence="1" id="KW-0132">Cell division</keyword>
<protein>
    <submittedName>
        <fullName evidence="6">CER3 protein</fullName>
    </submittedName>
</protein>
<keyword evidence="7" id="KW-1185">Reference proteome</keyword>
<proteinExistence type="predicted"/>
<dbReference type="InterPro" id="IPR036915">
    <property type="entry name" value="Cyclin-like_sf"/>
</dbReference>
<keyword evidence="3" id="KW-0131">Cell cycle</keyword>
<feature type="compositionally biased region" description="Basic and acidic residues" evidence="4">
    <location>
        <begin position="423"/>
        <end position="439"/>
    </location>
</feature>
<gene>
    <name evidence="6" type="primary">CER3</name>
    <name evidence="6" type="ORF">SPIL2461_LOCUS13701</name>
</gene>
<dbReference type="OrthoDB" id="434585at2759"/>
<feature type="compositionally biased region" description="Low complexity" evidence="4">
    <location>
        <begin position="380"/>
        <end position="396"/>
    </location>
</feature>
<feature type="region of interest" description="Disordered" evidence="4">
    <location>
        <begin position="18"/>
        <end position="40"/>
    </location>
</feature>
<comment type="caution">
    <text evidence="6">The sequence shown here is derived from an EMBL/GenBank/DDBJ whole genome shotgun (WGS) entry which is preliminary data.</text>
</comment>
<dbReference type="Proteomes" id="UP000649617">
    <property type="component" value="Unassembled WGS sequence"/>
</dbReference>